<dbReference type="GO" id="GO:0016020">
    <property type="term" value="C:membrane"/>
    <property type="evidence" value="ECO:0007669"/>
    <property type="project" value="UniProtKB-SubCell"/>
</dbReference>
<comment type="subcellular location">
    <subcellularLocation>
        <location evidence="1">Membrane</location>
        <topology evidence="1">Multi-pass membrane protein</topology>
    </subcellularLocation>
</comment>
<comment type="similarity">
    <text evidence="2">Belongs to the amino acid-polyamine-organocation (APC) superfamily. Spore germination protein (SGP) (TC 2.A.3.9) family.</text>
</comment>
<sequence length="367" mass="41227">MFEHGKINYRQLVQLIFISRIIIAITYLPVLSSPPGNQDIWISILLSFPIQLLLSIPIYLLWRRFPNQTIIQYSQSIIGRSGKIIGILYIWFFIHFAVITLSYFNLFLTTAIMPETPLLFFSILLVGFCAYAVGAGLEVLGRMAEIVAPIIILAIITIIVLTAKDMDLKNLTPVFESGLWPVLGGGLTASARTFEITALAMVLPILNDNKKAKRVFIMGFLIITIFFETIGLSALTILGSELAKNHAFPFYAVVRTIKIADFIERIEAIHMGIWVLGAFTKISFWFYLAVLGMGQLFNLKDYTPLILPTGTIIVPLSILMASSLVELIEFTDYRVFTWYALIFILFIPSILLFIAIVKKKGGNKNES</sequence>
<feature type="transmembrane region" description="Helical" evidence="8">
    <location>
        <begin position="183"/>
        <end position="203"/>
    </location>
</feature>
<evidence type="ECO:0000256" key="3">
    <source>
        <dbReference type="ARBA" id="ARBA00022448"/>
    </source>
</evidence>
<feature type="transmembrane region" description="Helical" evidence="8">
    <location>
        <begin position="118"/>
        <end position="139"/>
    </location>
</feature>
<evidence type="ECO:0000256" key="5">
    <source>
        <dbReference type="ARBA" id="ARBA00022692"/>
    </source>
</evidence>
<dbReference type="PANTHER" id="PTHR34975">
    <property type="entry name" value="SPORE GERMINATION PROTEIN A2"/>
    <property type="match status" value="1"/>
</dbReference>
<protein>
    <submittedName>
        <fullName evidence="9">Spore germination protein KB</fullName>
    </submittedName>
</protein>
<evidence type="ECO:0000313" key="9">
    <source>
        <dbReference type="EMBL" id="TDT51945.1"/>
    </source>
</evidence>
<feature type="transmembrane region" description="Helical" evidence="8">
    <location>
        <begin position="40"/>
        <end position="62"/>
    </location>
</feature>
<dbReference type="InterPro" id="IPR004761">
    <property type="entry name" value="Spore_GerAB"/>
</dbReference>
<name>A0A4R7KDA6_9CLOT</name>
<dbReference type="NCBIfam" id="TIGR00912">
    <property type="entry name" value="2A0309"/>
    <property type="match status" value="1"/>
</dbReference>
<dbReference type="GO" id="GO:0009847">
    <property type="term" value="P:spore germination"/>
    <property type="evidence" value="ECO:0007669"/>
    <property type="project" value="InterPro"/>
</dbReference>
<evidence type="ECO:0000256" key="6">
    <source>
        <dbReference type="ARBA" id="ARBA00022989"/>
    </source>
</evidence>
<feature type="transmembrane region" description="Helical" evidence="8">
    <location>
        <begin position="215"/>
        <end position="238"/>
    </location>
</feature>
<feature type="transmembrane region" description="Helical" evidence="8">
    <location>
        <begin position="305"/>
        <end position="324"/>
    </location>
</feature>
<evidence type="ECO:0000256" key="2">
    <source>
        <dbReference type="ARBA" id="ARBA00007998"/>
    </source>
</evidence>
<keyword evidence="7 8" id="KW-0472">Membrane</keyword>
<feature type="transmembrane region" description="Helical" evidence="8">
    <location>
        <begin position="146"/>
        <end position="163"/>
    </location>
</feature>
<feature type="transmembrane region" description="Helical" evidence="8">
    <location>
        <begin position="12"/>
        <end position="28"/>
    </location>
</feature>
<dbReference type="OrthoDB" id="2716906at2"/>
<keyword evidence="6 8" id="KW-1133">Transmembrane helix</keyword>
<dbReference type="RefSeq" id="WP_133628574.1">
    <property type="nucleotide sequence ID" value="NZ_SOAZ01000016.1"/>
</dbReference>
<keyword evidence="3" id="KW-0813">Transport</keyword>
<evidence type="ECO:0000256" key="7">
    <source>
        <dbReference type="ARBA" id="ARBA00023136"/>
    </source>
</evidence>
<dbReference type="Proteomes" id="UP000295325">
    <property type="component" value="Unassembled WGS sequence"/>
</dbReference>
<feature type="transmembrane region" description="Helical" evidence="8">
    <location>
        <begin position="83"/>
        <end position="106"/>
    </location>
</feature>
<dbReference type="EMBL" id="SOAZ01000016">
    <property type="protein sequence ID" value="TDT51945.1"/>
    <property type="molecule type" value="Genomic_DNA"/>
</dbReference>
<comment type="caution">
    <text evidence="9">The sequence shown here is derived from an EMBL/GenBank/DDBJ whole genome shotgun (WGS) entry which is preliminary data.</text>
</comment>
<evidence type="ECO:0000256" key="4">
    <source>
        <dbReference type="ARBA" id="ARBA00022544"/>
    </source>
</evidence>
<proteinExistence type="inferred from homology"/>
<evidence type="ECO:0000256" key="1">
    <source>
        <dbReference type="ARBA" id="ARBA00004141"/>
    </source>
</evidence>
<dbReference type="AlphaFoldDB" id="A0A4R7KDA6"/>
<evidence type="ECO:0000313" key="10">
    <source>
        <dbReference type="Proteomes" id="UP000295325"/>
    </source>
</evidence>
<dbReference type="PANTHER" id="PTHR34975:SF2">
    <property type="entry name" value="SPORE GERMINATION PROTEIN A2"/>
    <property type="match status" value="1"/>
</dbReference>
<keyword evidence="5 8" id="KW-0812">Transmembrane</keyword>
<keyword evidence="4" id="KW-0309">Germination</keyword>
<reference evidence="9 10" key="1">
    <citation type="submission" date="2019-03" db="EMBL/GenBank/DDBJ databases">
        <title>Genomic Encyclopedia of Type Strains, Phase IV (KMG-IV): sequencing the most valuable type-strain genomes for metagenomic binning, comparative biology and taxonomic classification.</title>
        <authorList>
            <person name="Goeker M."/>
        </authorList>
    </citation>
    <scope>NUCLEOTIDE SEQUENCE [LARGE SCALE GENOMIC DNA]</scope>
    <source>
        <strain evidence="9 10">DSM 24455</strain>
    </source>
</reference>
<feature type="transmembrane region" description="Helical" evidence="8">
    <location>
        <begin position="271"/>
        <end position="293"/>
    </location>
</feature>
<evidence type="ECO:0000256" key="8">
    <source>
        <dbReference type="SAM" id="Phobius"/>
    </source>
</evidence>
<accession>A0A4R7KDA6</accession>
<keyword evidence="10" id="KW-1185">Reference proteome</keyword>
<dbReference type="Pfam" id="PF03845">
    <property type="entry name" value="Spore_permease"/>
    <property type="match status" value="1"/>
</dbReference>
<organism evidence="9 10">
    <name type="scientific">Fonticella tunisiensis</name>
    <dbReference type="NCBI Taxonomy" id="1096341"/>
    <lineage>
        <taxon>Bacteria</taxon>
        <taxon>Bacillati</taxon>
        <taxon>Bacillota</taxon>
        <taxon>Clostridia</taxon>
        <taxon>Eubacteriales</taxon>
        <taxon>Clostridiaceae</taxon>
        <taxon>Fonticella</taxon>
    </lineage>
</organism>
<gene>
    <name evidence="9" type="ORF">EDD71_11631</name>
</gene>
<feature type="transmembrane region" description="Helical" evidence="8">
    <location>
        <begin position="336"/>
        <end position="357"/>
    </location>
</feature>